<protein>
    <submittedName>
        <fullName evidence="1">2'-5' RNA ligase</fullName>
    </submittedName>
</protein>
<accession>A0A448HFM4</accession>
<proteinExistence type="predicted"/>
<sequence>MDLPTTSDSERVLGLTIAVPEPWAEQVRRVRLEAGDPLAGTVPPHITLLPPTAVPRARIEEVIEHVGRVARGTSPFEVRATGSRTFRPVSPVAYLALATGAAQVDALQRELRRAEGPLAGPLRFPFHAHVTLAHLDDDKALDAAQAAGRAIDAVFTVERIHLHLLEGEVWQPLAAPSLGALEGASLC</sequence>
<evidence type="ECO:0000313" key="1">
    <source>
        <dbReference type="EMBL" id="VEG27280.1"/>
    </source>
</evidence>
<reference evidence="1 2" key="1">
    <citation type="submission" date="2018-12" db="EMBL/GenBank/DDBJ databases">
        <authorList>
            <consortium name="Pathogen Informatics"/>
        </authorList>
    </citation>
    <scope>NUCLEOTIDE SEQUENCE [LARGE SCALE GENOMIC DNA]</scope>
    <source>
        <strain evidence="1 2">NCTC11636</strain>
    </source>
</reference>
<dbReference type="Proteomes" id="UP000266895">
    <property type="component" value="Chromosome"/>
</dbReference>
<organism evidence="1 2">
    <name type="scientific">Actinomyces howellii</name>
    <dbReference type="NCBI Taxonomy" id="52771"/>
    <lineage>
        <taxon>Bacteria</taxon>
        <taxon>Bacillati</taxon>
        <taxon>Actinomycetota</taxon>
        <taxon>Actinomycetes</taxon>
        <taxon>Actinomycetales</taxon>
        <taxon>Actinomycetaceae</taxon>
        <taxon>Actinomyces</taxon>
    </lineage>
</organism>
<gene>
    <name evidence="1" type="primary">yjcG</name>
    <name evidence="1" type="ORF">NCTC11636_00948</name>
</gene>
<dbReference type="PANTHER" id="PTHR40037">
    <property type="entry name" value="PHOSPHOESTERASE YJCG-RELATED"/>
    <property type="match status" value="1"/>
</dbReference>
<dbReference type="Gene3D" id="3.90.1140.10">
    <property type="entry name" value="Cyclic phosphodiesterase"/>
    <property type="match status" value="1"/>
</dbReference>
<dbReference type="InterPro" id="IPR050580">
    <property type="entry name" value="2H_phosphoesterase_YjcG-like"/>
</dbReference>
<evidence type="ECO:0000313" key="2">
    <source>
        <dbReference type="Proteomes" id="UP000266895"/>
    </source>
</evidence>
<dbReference type="PANTHER" id="PTHR40037:SF1">
    <property type="entry name" value="PHOSPHOESTERASE SAOUHSC_00951-RELATED"/>
    <property type="match status" value="1"/>
</dbReference>
<dbReference type="OrthoDB" id="358773at2"/>
<dbReference type="SUPFAM" id="SSF55144">
    <property type="entry name" value="LigT-like"/>
    <property type="match status" value="1"/>
</dbReference>
<keyword evidence="2" id="KW-1185">Reference proteome</keyword>
<dbReference type="Pfam" id="PF13563">
    <property type="entry name" value="2_5_RNA_ligase2"/>
    <property type="match status" value="1"/>
</dbReference>
<dbReference type="InterPro" id="IPR009097">
    <property type="entry name" value="Cyclic_Pdiesterase"/>
</dbReference>
<dbReference type="GO" id="GO:0016874">
    <property type="term" value="F:ligase activity"/>
    <property type="evidence" value="ECO:0007669"/>
    <property type="project" value="UniProtKB-KW"/>
</dbReference>
<dbReference type="KEGG" id="ahw:NCTC11636_00948"/>
<dbReference type="AlphaFoldDB" id="A0A448HFM4"/>
<dbReference type="EMBL" id="LR134350">
    <property type="protein sequence ID" value="VEG27280.1"/>
    <property type="molecule type" value="Genomic_DNA"/>
</dbReference>
<name>A0A448HFM4_9ACTO</name>
<keyword evidence="1" id="KW-0436">Ligase</keyword>